<accession>A0A923LJT7</accession>
<protein>
    <submittedName>
        <fullName evidence="2">Uncharacterized protein</fullName>
    </submittedName>
</protein>
<name>A0A923LJT7_9FIRM</name>
<feature type="coiled-coil region" evidence="1">
    <location>
        <begin position="339"/>
        <end position="366"/>
    </location>
</feature>
<proteinExistence type="predicted"/>
<reference evidence="2" key="1">
    <citation type="submission" date="2020-08" db="EMBL/GenBank/DDBJ databases">
        <title>Genome public.</title>
        <authorList>
            <person name="Liu C."/>
            <person name="Sun Q."/>
        </authorList>
    </citation>
    <scope>NUCLEOTIDE SEQUENCE</scope>
    <source>
        <strain evidence="2">NSJ-55</strain>
    </source>
</reference>
<keyword evidence="3" id="KW-1185">Reference proteome</keyword>
<dbReference type="Proteomes" id="UP000652477">
    <property type="component" value="Unassembled WGS sequence"/>
</dbReference>
<sequence length="368" mass="43188">MKEKREKAVAIYHRIMRRENFETAAKDIFHLLVETQKEEPGRPRSLYLDIDGHRNEAGGFDKDMLELQKEFLLGFLAPYFTELHLPLGTVINKKGQNNDIMDELEIFSAEDKKEDSLHELYMENYENTEFMSEKDVYAFLKKASKVLKKFGDMDIQAEDGYDPHGWMSGWGKYIQNLITELFNSFIHGNLLSVSAMTRALIESYVYLRILKEERSEELLHDWCICSLMSGMKRMDEKGKKQISDIIENYCRKAGAEGEDYFLRFGKGNQNSWLTNVIQKKQVTFRDACEYLKEPEIYQDFQSASAFVHGQDIISKIVPFTFYHSIYQKLYLMMLYSFKTMRLYAESERLEGEMIELEKELNGLAENYA</sequence>
<dbReference type="AlphaFoldDB" id="A0A923LJT7"/>
<keyword evidence="1" id="KW-0175">Coiled coil</keyword>
<dbReference type="RefSeq" id="WP_186876677.1">
    <property type="nucleotide sequence ID" value="NZ_JACOPF010000003.1"/>
</dbReference>
<evidence type="ECO:0000313" key="2">
    <source>
        <dbReference type="EMBL" id="MBC5690026.1"/>
    </source>
</evidence>
<dbReference type="Pfam" id="PF18928">
    <property type="entry name" value="DUF5677"/>
    <property type="match status" value="1"/>
</dbReference>
<evidence type="ECO:0000313" key="3">
    <source>
        <dbReference type="Proteomes" id="UP000652477"/>
    </source>
</evidence>
<dbReference type="InterPro" id="IPR043733">
    <property type="entry name" value="DUF5677"/>
</dbReference>
<dbReference type="EMBL" id="JACOPF010000003">
    <property type="protein sequence ID" value="MBC5690026.1"/>
    <property type="molecule type" value="Genomic_DNA"/>
</dbReference>
<gene>
    <name evidence="2" type="ORF">H8S37_14000</name>
</gene>
<organism evidence="2 3">
    <name type="scientific">Mediterraneibacter hominis</name>
    <dbReference type="NCBI Taxonomy" id="2763054"/>
    <lineage>
        <taxon>Bacteria</taxon>
        <taxon>Bacillati</taxon>
        <taxon>Bacillota</taxon>
        <taxon>Clostridia</taxon>
        <taxon>Lachnospirales</taxon>
        <taxon>Lachnospiraceae</taxon>
        <taxon>Mediterraneibacter</taxon>
    </lineage>
</organism>
<evidence type="ECO:0000256" key="1">
    <source>
        <dbReference type="SAM" id="Coils"/>
    </source>
</evidence>
<comment type="caution">
    <text evidence="2">The sequence shown here is derived from an EMBL/GenBank/DDBJ whole genome shotgun (WGS) entry which is preliminary data.</text>
</comment>